<dbReference type="GO" id="GO:0016787">
    <property type="term" value="F:hydrolase activity"/>
    <property type="evidence" value="ECO:0007669"/>
    <property type="project" value="UniProtKB-KW"/>
</dbReference>
<evidence type="ECO:0000313" key="4">
    <source>
        <dbReference type="Proteomes" id="UP000571950"/>
    </source>
</evidence>
<dbReference type="PANTHER" id="PTHR43569:SF2">
    <property type="entry name" value="AMIDOHYDROLASE-RELATED DOMAIN-CONTAINING PROTEIN"/>
    <property type="match status" value="1"/>
</dbReference>
<reference evidence="3 4" key="1">
    <citation type="submission" date="2020-08" db="EMBL/GenBank/DDBJ databases">
        <title>Genomic Encyclopedia of Type Strains, Phase IV (KMG-IV): sequencing the most valuable type-strain genomes for metagenomic binning, comparative biology and taxonomic classification.</title>
        <authorList>
            <person name="Goeker M."/>
        </authorList>
    </citation>
    <scope>NUCLEOTIDE SEQUENCE [LARGE SCALE GENOMIC DNA]</scope>
    <source>
        <strain evidence="3 4">DSM 26189</strain>
    </source>
</reference>
<dbReference type="Proteomes" id="UP000571950">
    <property type="component" value="Unassembled WGS sequence"/>
</dbReference>
<organism evidence="3 4">
    <name type="scientific">Sphingobium jiangsuense</name>
    <dbReference type="NCBI Taxonomy" id="870476"/>
    <lineage>
        <taxon>Bacteria</taxon>
        <taxon>Pseudomonadati</taxon>
        <taxon>Pseudomonadota</taxon>
        <taxon>Alphaproteobacteria</taxon>
        <taxon>Sphingomonadales</taxon>
        <taxon>Sphingomonadaceae</taxon>
        <taxon>Sphingobium</taxon>
    </lineage>
</organism>
<dbReference type="PANTHER" id="PTHR43569">
    <property type="entry name" value="AMIDOHYDROLASE"/>
    <property type="match status" value="1"/>
</dbReference>
<evidence type="ECO:0000259" key="2">
    <source>
        <dbReference type="Pfam" id="PF04909"/>
    </source>
</evidence>
<keyword evidence="3" id="KW-0378">Hydrolase</keyword>
<comment type="caution">
    <text evidence="3">The sequence shown here is derived from an EMBL/GenBank/DDBJ whole genome shotgun (WGS) entry which is preliminary data.</text>
</comment>
<protein>
    <submittedName>
        <fullName evidence="3">Putative TIM-barrel fold metal-dependent hydrolase</fullName>
    </submittedName>
</protein>
<gene>
    <name evidence="3" type="ORF">GGR43_002792</name>
</gene>
<dbReference type="AlphaFoldDB" id="A0A7W6BSK5"/>
<dbReference type="InterPro" id="IPR032466">
    <property type="entry name" value="Metal_Hydrolase"/>
</dbReference>
<dbReference type="SUPFAM" id="SSF51556">
    <property type="entry name" value="Metallo-dependent hydrolases"/>
    <property type="match status" value="1"/>
</dbReference>
<dbReference type="InterPro" id="IPR006680">
    <property type="entry name" value="Amidohydro-rel"/>
</dbReference>
<dbReference type="RefSeq" id="WP_188072567.1">
    <property type="nucleotide sequence ID" value="NZ_BSPS01000023.1"/>
</dbReference>
<sequence length="292" mass="31346">MIFDTHAHLVCEDRQAYPPRPLSGKLAPGEFDLPNSKERFLALMDANGVAAACAVQRAHIYGYDNSYILDCAAELPDRLRAVVVLNSADPATPALLRDLVKQGGAAGVRYVSPGFPSASLDWLASGEAAASFAAAADLGIPICIHVLHVQREAVLPEVRRLAERYGEAAFVIDHVGGAHPAVIEQKWLGEQGLPIGAEFIEPALALADCANVTMKMSTINFECTPDARAFVRTVVGRFGAERVIWGSDIGQSRGDYGHMVAQLRDAVADLEPDAREAVLYRNAAALYAPERS</sequence>
<name>A0A7W6BSK5_9SPHN</name>
<proteinExistence type="inferred from homology"/>
<evidence type="ECO:0000256" key="1">
    <source>
        <dbReference type="ARBA" id="ARBA00038310"/>
    </source>
</evidence>
<feature type="domain" description="Amidohydrolase-related" evidence="2">
    <location>
        <begin position="4"/>
        <end position="287"/>
    </location>
</feature>
<keyword evidence="4" id="KW-1185">Reference proteome</keyword>
<dbReference type="EMBL" id="JACIDT010000009">
    <property type="protein sequence ID" value="MBB3927069.1"/>
    <property type="molecule type" value="Genomic_DNA"/>
</dbReference>
<accession>A0A7W6BSK5</accession>
<dbReference type="InterPro" id="IPR052350">
    <property type="entry name" value="Metallo-dep_Lactonases"/>
</dbReference>
<dbReference type="Pfam" id="PF04909">
    <property type="entry name" value="Amidohydro_2"/>
    <property type="match status" value="1"/>
</dbReference>
<evidence type="ECO:0000313" key="3">
    <source>
        <dbReference type="EMBL" id="MBB3927069.1"/>
    </source>
</evidence>
<comment type="similarity">
    <text evidence="1">Belongs to the metallo-dependent hydrolases superfamily.</text>
</comment>
<dbReference type="Gene3D" id="3.20.20.140">
    <property type="entry name" value="Metal-dependent hydrolases"/>
    <property type="match status" value="1"/>
</dbReference>